<dbReference type="Pfam" id="PF02538">
    <property type="entry name" value="Hydantoinase_B"/>
    <property type="match status" value="1"/>
</dbReference>
<dbReference type="PANTHER" id="PTHR11365:SF2">
    <property type="entry name" value="5-OXOPROLINASE"/>
    <property type="match status" value="1"/>
</dbReference>
<protein>
    <recommendedName>
        <fullName evidence="1">Hydantoinase B/oxoprolinase domain-containing protein</fullName>
    </recommendedName>
</protein>
<accession>A0ABQ9B1D6</accession>
<organism evidence="2 3">
    <name type="scientific">Salix suchowensis</name>
    <dbReference type="NCBI Taxonomy" id="1278906"/>
    <lineage>
        <taxon>Eukaryota</taxon>
        <taxon>Viridiplantae</taxon>
        <taxon>Streptophyta</taxon>
        <taxon>Embryophyta</taxon>
        <taxon>Tracheophyta</taxon>
        <taxon>Spermatophyta</taxon>
        <taxon>Magnoliopsida</taxon>
        <taxon>eudicotyledons</taxon>
        <taxon>Gunneridae</taxon>
        <taxon>Pentapetalae</taxon>
        <taxon>rosids</taxon>
        <taxon>fabids</taxon>
        <taxon>Malpighiales</taxon>
        <taxon>Salicaceae</taxon>
        <taxon>Saliceae</taxon>
        <taxon>Salix</taxon>
    </lineage>
</organism>
<evidence type="ECO:0000259" key="1">
    <source>
        <dbReference type="Pfam" id="PF02538"/>
    </source>
</evidence>
<feature type="domain" description="Hydantoinase B/oxoprolinase" evidence="1">
    <location>
        <begin position="20"/>
        <end position="120"/>
    </location>
</feature>
<evidence type="ECO:0000313" key="3">
    <source>
        <dbReference type="Proteomes" id="UP001141253"/>
    </source>
</evidence>
<dbReference type="InterPro" id="IPR003692">
    <property type="entry name" value="Hydantoinase_B"/>
</dbReference>
<name>A0ABQ9B1D6_9ROSI</name>
<dbReference type="InterPro" id="IPR045079">
    <property type="entry name" value="Oxoprolinase-like"/>
</dbReference>
<comment type="caution">
    <text evidence="2">The sequence shown here is derived from an EMBL/GenBank/DDBJ whole genome shotgun (WGS) entry which is preliminary data.</text>
</comment>
<evidence type="ECO:0000313" key="2">
    <source>
        <dbReference type="EMBL" id="KAJ6370930.1"/>
    </source>
</evidence>
<proteinExistence type="predicted"/>
<dbReference type="PANTHER" id="PTHR11365">
    <property type="entry name" value="5-OXOPROLINASE RELATED"/>
    <property type="match status" value="1"/>
</dbReference>
<dbReference type="Proteomes" id="UP001141253">
    <property type="component" value="Chromosome 17"/>
</dbReference>
<sequence>MLKSVAARVSSQSAKFEENDNITLEEEDSMDDGFNIHLKLNTDSNKGEAFFDFSRTSPEVYGNWNAPETVTAAAIIYCLRCLVDFDIPLEHGCLGSAVIHVPKGSFLSPSDKTAFVGGCMNNLTSEDNTFSYYETIGGGSGAGPP</sequence>
<keyword evidence="3" id="KW-1185">Reference proteome</keyword>
<dbReference type="EMBL" id="JAPFFI010000013">
    <property type="protein sequence ID" value="KAJ6370930.1"/>
    <property type="molecule type" value="Genomic_DNA"/>
</dbReference>
<reference evidence="2" key="2">
    <citation type="journal article" date="2023" name="Int. J. Mol. Sci.">
        <title>De Novo Assembly and Annotation of 11 Diverse Shrub Willow (Salix) Genomes Reveals Novel Gene Organization in Sex-Linked Regions.</title>
        <authorList>
            <person name="Hyden B."/>
            <person name="Feng K."/>
            <person name="Yates T.B."/>
            <person name="Jawdy S."/>
            <person name="Cereghino C."/>
            <person name="Smart L.B."/>
            <person name="Muchero W."/>
        </authorList>
    </citation>
    <scope>NUCLEOTIDE SEQUENCE</scope>
    <source>
        <tissue evidence="2">Shoot tip</tissue>
    </source>
</reference>
<reference evidence="2" key="1">
    <citation type="submission" date="2022-10" db="EMBL/GenBank/DDBJ databases">
        <authorList>
            <person name="Hyden B.L."/>
            <person name="Feng K."/>
            <person name="Yates T."/>
            <person name="Jawdy S."/>
            <person name="Smart L.B."/>
            <person name="Muchero W."/>
        </authorList>
    </citation>
    <scope>NUCLEOTIDE SEQUENCE</scope>
    <source>
        <tissue evidence="2">Shoot tip</tissue>
    </source>
</reference>
<gene>
    <name evidence="2" type="ORF">OIU77_001440</name>
</gene>